<dbReference type="Pfam" id="PF06722">
    <property type="entry name" value="EryCIII-like_C"/>
    <property type="match status" value="1"/>
</dbReference>
<dbReference type="EMBL" id="HBGW01005635">
    <property type="protein sequence ID" value="CAD9497699.1"/>
    <property type="molecule type" value="Transcribed_RNA"/>
</dbReference>
<feature type="domain" description="Erythromycin biosynthesis protein CIII-like C-terminal" evidence="2">
    <location>
        <begin position="248"/>
        <end position="366"/>
    </location>
</feature>
<evidence type="ECO:0000259" key="2">
    <source>
        <dbReference type="Pfam" id="PF06722"/>
    </source>
</evidence>
<reference evidence="3" key="1">
    <citation type="submission" date="2021-01" db="EMBL/GenBank/DDBJ databases">
        <authorList>
            <person name="Corre E."/>
            <person name="Pelletier E."/>
            <person name="Niang G."/>
            <person name="Scheremetjew M."/>
            <person name="Finn R."/>
            <person name="Kale V."/>
            <person name="Holt S."/>
            <person name="Cochrane G."/>
            <person name="Meng A."/>
            <person name="Brown T."/>
            <person name="Cohen L."/>
        </authorList>
    </citation>
    <scope>NUCLEOTIDE SEQUENCE</scope>
    <source>
        <strain evidence="3">RCC3387</strain>
    </source>
</reference>
<dbReference type="FunFam" id="3.40.50.2000:FF:000009">
    <property type="entry name" value="Sterol 3-beta-glucosyltransferase UGT80A2"/>
    <property type="match status" value="1"/>
</dbReference>
<dbReference type="InterPro" id="IPR002213">
    <property type="entry name" value="UDP_glucos_trans"/>
</dbReference>
<accession>A0A7S2HQK3</accession>
<dbReference type="Gene3D" id="3.40.50.2000">
    <property type="entry name" value="Glycogen Phosphorylase B"/>
    <property type="match status" value="2"/>
</dbReference>
<dbReference type="CDD" id="cd03784">
    <property type="entry name" value="GT1_Gtf-like"/>
    <property type="match status" value="1"/>
</dbReference>
<evidence type="ECO:0000313" key="3">
    <source>
        <dbReference type="EMBL" id="CAD9497699.1"/>
    </source>
</evidence>
<proteinExistence type="predicted"/>
<dbReference type="GO" id="GO:0016906">
    <property type="term" value="F:sterol 3-beta-glucosyltransferase activity"/>
    <property type="evidence" value="ECO:0007669"/>
    <property type="project" value="UniProtKB-ARBA"/>
</dbReference>
<organism evidence="3">
    <name type="scientific">Zooxanthella nutricula</name>
    <dbReference type="NCBI Taxonomy" id="1333877"/>
    <lineage>
        <taxon>Eukaryota</taxon>
        <taxon>Sar</taxon>
        <taxon>Alveolata</taxon>
        <taxon>Dinophyceae</taxon>
        <taxon>Peridiniales</taxon>
        <taxon>Peridiniales incertae sedis</taxon>
        <taxon>Zooxanthella</taxon>
    </lineage>
</organism>
<dbReference type="SUPFAM" id="SSF53756">
    <property type="entry name" value="UDP-Glycosyltransferase/glycogen phosphorylase"/>
    <property type="match status" value="1"/>
</dbReference>
<dbReference type="AlphaFoldDB" id="A0A7S2HQK3"/>
<gene>
    <name evidence="3" type="ORF">BRAN1462_LOCUS3710</name>
</gene>
<evidence type="ECO:0000256" key="1">
    <source>
        <dbReference type="ARBA" id="ARBA00022679"/>
    </source>
</evidence>
<name>A0A7S2HQK3_9DINO</name>
<dbReference type="PANTHER" id="PTHR48050">
    <property type="entry name" value="STEROL 3-BETA-GLUCOSYLTRANSFERASE"/>
    <property type="match status" value="1"/>
</dbReference>
<dbReference type="InterPro" id="IPR050426">
    <property type="entry name" value="Glycosyltransferase_28"/>
</dbReference>
<dbReference type="InterPro" id="IPR010610">
    <property type="entry name" value="EryCIII-like_C"/>
</dbReference>
<dbReference type="PANTHER" id="PTHR48050:SF13">
    <property type="entry name" value="STEROL 3-BETA-GLUCOSYLTRANSFERASE UGT80A2"/>
    <property type="match status" value="1"/>
</dbReference>
<sequence length="535" mass="59213">MKDDDTDWFTDAANALDAWKPEVMVSSSLIAGWCQQYIYQRNNKLPNVAVNYQPQCIPSNDYSPIPLARVELEAGQPLMAKWVMSLQFQAKMYEDGRTAAKEAGCSQDDLDNIPGGEKAFHDMFRQDMLVTPALMAYSEAFWAAPSDWTTSGIIITGRWAINKEEQESVSKQGGGSFFNVGSDLQRCEDFIKKGPAPACIGWGSMSVKSDEHMAVLAVRSLQIAGQRGVIVAGWAGLSSESLKGADNEEELIKYCDENIFFMKAAPHEWLFPQCSCAVHHGGIGTTQASLGAGTPTIVTPVFADQMDIAQRMTDKKWGVGTNRLPTLTPEDLGAAIKKVVSDPTYKARTTELAAKMAKEDGCKRAVEILEGIYAEVQSGKYWEKAVAFESGLKEIRVKQRKLTLEQKMAGYNVELSKRFPELKAWNDIQMAVFSEMVGLLGKGLLWYVKGSKCLARAGEKLKSDEVGRYQEFTFLEVLEQKGSRLHVRRKKGFGPEEGWVSSEVKGVEIVAKVENVPSISVIVAESYKKLFSDIM</sequence>
<keyword evidence="1" id="KW-0808">Transferase</keyword>
<protein>
    <recommendedName>
        <fullName evidence="2">Erythromycin biosynthesis protein CIII-like C-terminal domain-containing protein</fullName>
    </recommendedName>
</protein>